<evidence type="ECO:0000256" key="2">
    <source>
        <dbReference type="ARBA" id="ARBA00022692"/>
    </source>
</evidence>
<gene>
    <name evidence="6" type="ORF">KVT40_003771</name>
</gene>
<dbReference type="Gene3D" id="1.20.58.340">
    <property type="entry name" value="Magnesium transport protein CorA, transmembrane region"/>
    <property type="match status" value="1"/>
</dbReference>
<proteinExistence type="predicted"/>
<evidence type="ECO:0000256" key="3">
    <source>
        <dbReference type="ARBA" id="ARBA00022989"/>
    </source>
</evidence>
<feature type="transmembrane region" description="Helical" evidence="5">
    <location>
        <begin position="393"/>
        <end position="415"/>
    </location>
</feature>
<dbReference type="OrthoDB" id="2830640at2759"/>
<comment type="subcellular location">
    <subcellularLocation>
        <location evidence="1">Membrane</location>
        <topology evidence="1">Multi-pass membrane protein</topology>
    </subcellularLocation>
</comment>
<name>A0A8K0PHX6_9PEZI</name>
<dbReference type="SUPFAM" id="SSF144083">
    <property type="entry name" value="Magnesium transport protein CorA, transmembrane region"/>
    <property type="match status" value="1"/>
</dbReference>
<evidence type="ECO:0000313" key="7">
    <source>
        <dbReference type="Proteomes" id="UP000809789"/>
    </source>
</evidence>
<evidence type="ECO:0000313" key="6">
    <source>
        <dbReference type="EMBL" id="KAG8627898.1"/>
    </source>
</evidence>
<evidence type="ECO:0000256" key="4">
    <source>
        <dbReference type="ARBA" id="ARBA00023136"/>
    </source>
</evidence>
<protein>
    <recommendedName>
        <fullName evidence="8">CorA-like Mg2+ transporter</fullName>
    </recommendedName>
</protein>
<dbReference type="Proteomes" id="UP000809789">
    <property type="component" value="Unassembled WGS sequence"/>
</dbReference>
<comment type="caution">
    <text evidence="6">The sequence shown here is derived from an EMBL/GenBank/DDBJ whole genome shotgun (WGS) entry which is preliminary data.</text>
</comment>
<feature type="transmembrane region" description="Helical" evidence="5">
    <location>
        <begin position="427"/>
        <end position="449"/>
    </location>
</feature>
<evidence type="ECO:0000256" key="5">
    <source>
        <dbReference type="SAM" id="Phobius"/>
    </source>
</evidence>
<accession>A0A8K0PHX6</accession>
<dbReference type="GO" id="GO:0016020">
    <property type="term" value="C:membrane"/>
    <property type="evidence" value="ECO:0007669"/>
    <property type="project" value="UniProtKB-SubCell"/>
</dbReference>
<evidence type="ECO:0000256" key="1">
    <source>
        <dbReference type="ARBA" id="ARBA00004141"/>
    </source>
</evidence>
<organism evidence="6 7">
    <name type="scientific">Elsinoe batatas</name>
    <dbReference type="NCBI Taxonomy" id="2601811"/>
    <lineage>
        <taxon>Eukaryota</taxon>
        <taxon>Fungi</taxon>
        <taxon>Dikarya</taxon>
        <taxon>Ascomycota</taxon>
        <taxon>Pezizomycotina</taxon>
        <taxon>Dothideomycetes</taxon>
        <taxon>Dothideomycetidae</taxon>
        <taxon>Myriangiales</taxon>
        <taxon>Elsinoaceae</taxon>
        <taxon>Elsinoe</taxon>
    </lineage>
</organism>
<sequence length="485" mass="54247">MPFDATKSSKAACETLTERDEVLDTGLFPTSSHSTNIAIHDLGYLQRILANQENFTTKTECDIFEIDQRGRAQWFQALSDEAVLERLSSDEVCAARYFFFKLESHPTATFGSSISIGRAARNQILQALNVNPHFATFLLGLYAVNHIPPTGLDVLDDDGHITALDFVCQQPRWGFRERIPPISTLSSVNLHSGTVTCVVSAATNDPRLNTVLSRLTAAFTGPTPLPSGLANAANPFMLPCLITHECFMASDYRIVELASTLFGAVDTIDESRQGPFDREVFKDLTFKLHRVSQDADFLVSSVEIGIMMMDAMTQTQSRIAIFSKRHRKLAHQGDALAFLRRALLSRQRWLYNAKSKKDTAMNLVYNIVSQQDTEANMAIARDTKNDSSSMKTIAVLTMVFLPASTMASFFGMCFFEDGERGFTVDPQVWIFPAVTIPTTLVVLLIWWAWNFGGLTTAQWHSACWRRWLGGRSRNSMIFEKVEHVV</sequence>
<keyword evidence="7" id="KW-1185">Reference proteome</keyword>
<dbReference type="AlphaFoldDB" id="A0A8K0PHX6"/>
<keyword evidence="4 5" id="KW-0472">Membrane</keyword>
<reference evidence="6" key="1">
    <citation type="submission" date="2021-07" db="EMBL/GenBank/DDBJ databases">
        <title>Elsinoe batatas strain:CRI-CJ2 Genome sequencing and assembly.</title>
        <authorList>
            <person name="Huang L."/>
        </authorList>
    </citation>
    <scope>NUCLEOTIDE SEQUENCE</scope>
    <source>
        <strain evidence="6">CRI-CJ2</strain>
    </source>
</reference>
<keyword evidence="2 5" id="KW-0812">Transmembrane</keyword>
<evidence type="ECO:0008006" key="8">
    <source>
        <dbReference type="Google" id="ProtNLM"/>
    </source>
</evidence>
<dbReference type="EMBL" id="JAESVG020000004">
    <property type="protein sequence ID" value="KAG8627898.1"/>
    <property type="molecule type" value="Genomic_DNA"/>
</dbReference>
<dbReference type="InterPro" id="IPR045863">
    <property type="entry name" value="CorA_TM1_TM2"/>
</dbReference>
<keyword evidence="3 5" id="KW-1133">Transmembrane helix</keyword>